<evidence type="ECO:0000313" key="3">
    <source>
        <dbReference type="Proteomes" id="UP000596660"/>
    </source>
</evidence>
<keyword evidence="3" id="KW-1185">Reference proteome</keyword>
<dbReference type="Gramene" id="AUR62002986-RA">
    <property type="protein sequence ID" value="AUR62002986-RA:cds"/>
    <property type="gene ID" value="AUR62002986"/>
</dbReference>
<organism evidence="2 3">
    <name type="scientific">Chenopodium quinoa</name>
    <name type="common">Quinoa</name>
    <dbReference type="NCBI Taxonomy" id="63459"/>
    <lineage>
        <taxon>Eukaryota</taxon>
        <taxon>Viridiplantae</taxon>
        <taxon>Streptophyta</taxon>
        <taxon>Embryophyta</taxon>
        <taxon>Tracheophyta</taxon>
        <taxon>Spermatophyta</taxon>
        <taxon>Magnoliopsida</taxon>
        <taxon>eudicotyledons</taxon>
        <taxon>Gunneridae</taxon>
        <taxon>Pentapetalae</taxon>
        <taxon>Caryophyllales</taxon>
        <taxon>Chenopodiaceae</taxon>
        <taxon>Chenopodioideae</taxon>
        <taxon>Atripliceae</taxon>
        <taxon>Chenopodium</taxon>
    </lineage>
</organism>
<accession>A0A803KVC8</accession>
<dbReference type="PANTHER" id="PTHR31639">
    <property type="entry name" value="F-BOX PROTEIN-LIKE"/>
    <property type="match status" value="1"/>
</dbReference>
<dbReference type="EnsemblPlants" id="AUR62002986-RA">
    <property type="protein sequence ID" value="AUR62002986-RA:cds"/>
    <property type="gene ID" value="AUR62002986"/>
</dbReference>
<reference evidence="2" key="1">
    <citation type="journal article" date="2017" name="Nature">
        <title>The genome of Chenopodium quinoa.</title>
        <authorList>
            <person name="Jarvis D.E."/>
            <person name="Ho Y.S."/>
            <person name="Lightfoot D.J."/>
            <person name="Schmoeckel S.M."/>
            <person name="Li B."/>
            <person name="Borm T.J.A."/>
            <person name="Ohyanagi H."/>
            <person name="Mineta K."/>
            <person name="Michell C.T."/>
            <person name="Saber N."/>
            <person name="Kharbatia N.M."/>
            <person name="Rupper R.R."/>
            <person name="Sharp A.R."/>
            <person name="Dally N."/>
            <person name="Boughton B.A."/>
            <person name="Woo Y.H."/>
            <person name="Gao G."/>
            <person name="Schijlen E.G.W.M."/>
            <person name="Guo X."/>
            <person name="Momin A.A."/>
            <person name="Negrao S."/>
            <person name="Al-Babili S."/>
            <person name="Gehring C."/>
            <person name="Roessner U."/>
            <person name="Jung C."/>
            <person name="Murphy K."/>
            <person name="Arold S.T."/>
            <person name="Gojobori T."/>
            <person name="van der Linden C.G."/>
            <person name="van Loo E.N."/>
            <person name="Jellen E.N."/>
            <person name="Maughan P.J."/>
            <person name="Tester M."/>
        </authorList>
    </citation>
    <scope>NUCLEOTIDE SEQUENCE [LARGE SCALE GENOMIC DNA]</scope>
    <source>
        <strain evidence="2">cv. PI 614886</strain>
    </source>
</reference>
<dbReference type="OMA" id="REYWRTI"/>
<dbReference type="PANTHER" id="PTHR31639:SF237">
    <property type="entry name" value="F-BOX DOMAIN-CONTAINING PROTEIN"/>
    <property type="match status" value="1"/>
</dbReference>
<feature type="domain" description="F-box/LRR-repeat protein 15/At3g58940/PEG3-like LRR" evidence="1">
    <location>
        <begin position="83"/>
        <end position="183"/>
    </location>
</feature>
<proteinExistence type="predicted"/>
<evidence type="ECO:0000313" key="2">
    <source>
        <dbReference type="EnsemblPlants" id="AUR62002986-RA:cds"/>
    </source>
</evidence>
<protein>
    <recommendedName>
        <fullName evidence="1">F-box/LRR-repeat protein 15/At3g58940/PEG3-like LRR domain-containing protein</fullName>
    </recommendedName>
</protein>
<dbReference type="InterPro" id="IPR032675">
    <property type="entry name" value="LRR_dom_sf"/>
</dbReference>
<dbReference type="SUPFAM" id="SSF52047">
    <property type="entry name" value="RNI-like"/>
    <property type="match status" value="1"/>
</dbReference>
<dbReference type="Pfam" id="PF24758">
    <property type="entry name" value="LRR_At5g56370"/>
    <property type="match status" value="1"/>
</dbReference>
<dbReference type="Gene3D" id="3.80.10.10">
    <property type="entry name" value="Ribonuclease Inhibitor"/>
    <property type="match status" value="1"/>
</dbReference>
<reference evidence="2" key="2">
    <citation type="submission" date="2021-03" db="UniProtKB">
        <authorList>
            <consortium name="EnsemblPlants"/>
        </authorList>
    </citation>
    <scope>IDENTIFICATION</scope>
</reference>
<dbReference type="Proteomes" id="UP000596660">
    <property type="component" value="Unplaced"/>
</dbReference>
<evidence type="ECO:0000259" key="1">
    <source>
        <dbReference type="Pfam" id="PF24758"/>
    </source>
</evidence>
<sequence>MECLPLEGAARMSILSAEWREYWRTIPALVFDDPRLLCRSLHSDDICNTLLQHNGPIVKFVLIIPYIHLTSAAPLILFISTNDLKEFTVIKKMGDLLELPSYIFSCANLTKLTLGRCKFNLPRSFSGFQHLVSIDFENVACLDLGSFVAKCPLLEKLSLRDIELGSNTFKLDFNMPKLKYLNMSGMLFDSINLDGCQGILSISVSLQKFLNLDENNGTKELIKFLERHSRVESLCFNKYFIKFLVKGGALSRFPATFIHVKDLQLTSIDSYFELSFALGVIQRCPNVERLRLDFFVCFEYHA</sequence>
<dbReference type="AlphaFoldDB" id="A0A803KVC8"/>
<name>A0A803KVC8_CHEQI</name>
<dbReference type="InterPro" id="IPR055411">
    <property type="entry name" value="LRR_FXL15/At3g58940/PEG3-like"/>
</dbReference>